<comment type="similarity">
    <text evidence="9 10">Belongs to the TrpA family.</text>
</comment>
<dbReference type="Pfam" id="PF00290">
    <property type="entry name" value="Trp_syntA"/>
    <property type="match status" value="1"/>
</dbReference>
<keyword evidence="6 9" id="KW-0057">Aromatic amino acid biosynthesis</keyword>
<evidence type="ECO:0000256" key="1">
    <source>
        <dbReference type="ARBA" id="ARBA00003365"/>
    </source>
</evidence>
<dbReference type="HOGENOM" id="CLU_016734_0_0_2"/>
<feature type="active site" description="Proton acceptor" evidence="9">
    <location>
        <position position="43"/>
    </location>
</feature>
<dbReference type="InterPro" id="IPR013785">
    <property type="entry name" value="Aldolase_TIM"/>
</dbReference>
<evidence type="ECO:0000256" key="10">
    <source>
        <dbReference type="RuleBase" id="RU003662"/>
    </source>
</evidence>
<dbReference type="SUPFAM" id="SSF51366">
    <property type="entry name" value="Ribulose-phoshate binding barrel"/>
    <property type="match status" value="1"/>
</dbReference>
<evidence type="ECO:0000256" key="8">
    <source>
        <dbReference type="ARBA" id="ARBA00049047"/>
    </source>
</evidence>
<evidence type="ECO:0000256" key="3">
    <source>
        <dbReference type="ARBA" id="ARBA00011270"/>
    </source>
</evidence>
<keyword evidence="4 9" id="KW-0028">Amino-acid biosynthesis</keyword>
<proteinExistence type="inferred from homology"/>
<accession>E1RJN5</accession>
<dbReference type="PANTHER" id="PTHR43406">
    <property type="entry name" value="TRYPTOPHAN SYNTHASE, ALPHA CHAIN"/>
    <property type="match status" value="1"/>
</dbReference>
<evidence type="ECO:0000256" key="7">
    <source>
        <dbReference type="ARBA" id="ARBA00023239"/>
    </source>
</evidence>
<keyword evidence="7 9" id="KW-0456">Lyase</keyword>
<evidence type="ECO:0000256" key="5">
    <source>
        <dbReference type="ARBA" id="ARBA00022822"/>
    </source>
</evidence>
<dbReference type="eggNOG" id="arCOG01086">
    <property type="taxonomic scope" value="Archaea"/>
</dbReference>
<dbReference type="EC" id="4.2.1.20" evidence="9"/>
<dbReference type="FunFam" id="3.20.20.70:FF:000037">
    <property type="entry name" value="Tryptophan synthase alpha chain"/>
    <property type="match status" value="1"/>
</dbReference>
<comment type="catalytic activity">
    <reaction evidence="8 9">
        <text>(1S,2R)-1-C-(indol-3-yl)glycerol 3-phosphate + L-serine = D-glyceraldehyde 3-phosphate + L-tryptophan + H2O</text>
        <dbReference type="Rhea" id="RHEA:10532"/>
        <dbReference type="ChEBI" id="CHEBI:15377"/>
        <dbReference type="ChEBI" id="CHEBI:33384"/>
        <dbReference type="ChEBI" id="CHEBI:57912"/>
        <dbReference type="ChEBI" id="CHEBI:58866"/>
        <dbReference type="ChEBI" id="CHEBI:59776"/>
        <dbReference type="EC" id="4.2.1.20"/>
    </reaction>
</comment>
<dbReference type="GeneID" id="9743374"/>
<dbReference type="HAMAP" id="MF_00131">
    <property type="entry name" value="Trp_synth_alpha"/>
    <property type="match status" value="1"/>
</dbReference>
<dbReference type="CDD" id="cd04724">
    <property type="entry name" value="Tryptophan_synthase_alpha"/>
    <property type="match status" value="1"/>
</dbReference>
<dbReference type="STRING" id="679926.Mpet_0915"/>
<keyword evidence="5 9" id="KW-0822">Tryptophan biosynthesis</keyword>
<evidence type="ECO:0000256" key="4">
    <source>
        <dbReference type="ARBA" id="ARBA00022605"/>
    </source>
</evidence>
<dbReference type="InterPro" id="IPR011060">
    <property type="entry name" value="RibuloseP-bd_barrel"/>
</dbReference>
<evidence type="ECO:0000256" key="2">
    <source>
        <dbReference type="ARBA" id="ARBA00004733"/>
    </source>
</evidence>
<dbReference type="GO" id="GO:0005829">
    <property type="term" value="C:cytosol"/>
    <property type="evidence" value="ECO:0007669"/>
    <property type="project" value="TreeGrafter"/>
</dbReference>
<keyword evidence="12" id="KW-1185">Reference proteome</keyword>
<dbReference type="NCBIfam" id="TIGR00262">
    <property type="entry name" value="trpA"/>
    <property type="match status" value="1"/>
</dbReference>
<organism evidence="11 12">
    <name type="scientific">Methanolacinia petrolearia (strain DSM 11571 / OCM 486 / SEBR 4847)</name>
    <name type="common">Methanoplanus petrolearius</name>
    <dbReference type="NCBI Taxonomy" id="679926"/>
    <lineage>
        <taxon>Archaea</taxon>
        <taxon>Methanobacteriati</taxon>
        <taxon>Methanobacteriota</taxon>
        <taxon>Stenosarchaea group</taxon>
        <taxon>Methanomicrobia</taxon>
        <taxon>Methanomicrobiales</taxon>
        <taxon>Methanomicrobiaceae</taxon>
        <taxon>Methanolacinia</taxon>
    </lineage>
</organism>
<dbReference type="RefSeq" id="WP_013328860.1">
    <property type="nucleotide sequence ID" value="NC_014507.1"/>
</dbReference>
<dbReference type="PROSITE" id="PS00167">
    <property type="entry name" value="TRP_SYNTHASE_ALPHA"/>
    <property type="match status" value="1"/>
</dbReference>
<gene>
    <name evidence="9" type="primary">trpA</name>
    <name evidence="11" type="ordered locus">Mpet_0915</name>
</gene>
<comment type="pathway">
    <text evidence="2 9">Amino-acid biosynthesis; L-tryptophan biosynthesis; L-tryptophan from chorismate: step 5/5.</text>
</comment>
<name>E1RJN5_METP4</name>
<dbReference type="GO" id="GO:0004834">
    <property type="term" value="F:tryptophan synthase activity"/>
    <property type="evidence" value="ECO:0007669"/>
    <property type="project" value="UniProtKB-UniRule"/>
</dbReference>
<feature type="active site" description="Proton acceptor" evidence="9">
    <location>
        <position position="54"/>
    </location>
</feature>
<evidence type="ECO:0000313" key="12">
    <source>
        <dbReference type="Proteomes" id="UP000006565"/>
    </source>
</evidence>
<comment type="subunit">
    <text evidence="3 9">Tetramer of two alpha and two beta chains.</text>
</comment>
<dbReference type="AlphaFoldDB" id="E1RJN5"/>
<dbReference type="InterPro" id="IPR002028">
    <property type="entry name" value="Trp_synthase_suA"/>
</dbReference>
<protein>
    <recommendedName>
        <fullName evidence="9">Tryptophan synthase alpha chain</fullName>
        <ecNumber evidence="9">4.2.1.20</ecNumber>
    </recommendedName>
</protein>
<dbReference type="PANTHER" id="PTHR43406:SF1">
    <property type="entry name" value="TRYPTOPHAN SYNTHASE ALPHA CHAIN, CHLOROPLASTIC"/>
    <property type="match status" value="1"/>
</dbReference>
<dbReference type="EMBL" id="CP002117">
    <property type="protein sequence ID" value="ADN35682.1"/>
    <property type="molecule type" value="Genomic_DNA"/>
</dbReference>
<evidence type="ECO:0000256" key="9">
    <source>
        <dbReference type="HAMAP-Rule" id="MF_00131"/>
    </source>
</evidence>
<comment type="function">
    <text evidence="1 9">The alpha subunit is responsible for the aldol cleavage of indoleglycerol phosphate to indole and glyceraldehyde 3-phosphate.</text>
</comment>
<dbReference type="KEGG" id="mpi:Mpet_0915"/>
<evidence type="ECO:0000256" key="6">
    <source>
        <dbReference type="ARBA" id="ARBA00023141"/>
    </source>
</evidence>
<sequence length="261" mass="27247">MDRIKKAFSKPAFVAYMVAGDPDTERSKIVASALVDGGADIIEVGIPFTDPVADGPVIQAADGRALSSGAVPATAFEIAGHIRSISEAAIVIFTYINPIIRMGFDRFYAEAKANGANAVLIVDMPVEESDEALAAAEKHGLAQIFLVSITTSEERMKKIAGKAKGFAYLISALGTTGQRDKIPDEALDLIARAKKTFDIPVVVGFGISGPENAKKMIDAGADGVVVGSAIVSAVGENLESDDGIYESVKGLVGRIRSGIVH</sequence>
<dbReference type="UniPathway" id="UPA00035">
    <property type="reaction ID" value="UER00044"/>
</dbReference>
<dbReference type="InterPro" id="IPR018204">
    <property type="entry name" value="Trp_synthase_alpha_AS"/>
</dbReference>
<evidence type="ECO:0000313" key="11">
    <source>
        <dbReference type="EMBL" id="ADN35682.1"/>
    </source>
</evidence>
<dbReference type="Proteomes" id="UP000006565">
    <property type="component" value="Chromosome"/>
</dbReference>
<dbReference type="Gene3D" id="3.20.20.70">
    <property type="entry name" value="Aldolase class I"/>
    <property type="match status" value="1"/>
</dbReference>
<reference evidence="11 12" key="1">
    <citation type="journal article" date="2010" name="Stand. Genomic Sci.">
        <title>Complete genome sequence of Methanoplanus petrolearius type strain (SEBR 4847).</title>
        <authorList>
            <person name="Brambilla E."/>
            <person name="Djao O.D."/>
            <person name="Daligault H."/>
            <person name="Lapidus A."/>
            <person name="Lucas S."/>
            <person name="Hammon N."/>
            <person name="Nolan M."/>
            <person name="Tice H."/>
            <person name="Cheng J.F."/>
            <person name="Han C."/>
            <person name="Tapia R."/>
            <person name="Goodwin L."/>
            <person name="Pitluck S."/>
            <person name="Liolios K."/>
            <person name="Ivanova N."/>
            <person name="Mavromatis K."/>
            <person name="Mikhailova N."/>
            <person name="Pati A."/>
            <person name="Chen A."/>
            <person name="Palaniappan K."/>
            <person name="Land M."/>
            <person name="Hauser L."/>
            <person name="Chang Y.J."/>
            <person name="Jeffries C.D."/>
            <person name="Rohde M."/>
            <person name="Spring S."/>
            <person name="Sikorski J."/>
            <person name="Goker M."/>
            <person name="Woyke T."/>
            <person name="Bristow J."/>
            <person name="Eisen J.A."/>
            <person name="Markowitz V."/>
            <person name="Hugenholtz P."/>
            <person name="Kyrpides N.C."/>
            <person name="Klenk H.P."/>
        </authorList>
    </citation>
    <scope>NUCLEOTIDE SEQUENCE [LARGE SCALE GENOMIC DNA]</scope>
    <source>
        <strain evidence="12">DSM 11571 / OCM 486 / SEBR 4847</strain>
    </source>
</reference>